<keyword evidence="10" id="KW-1185">Reference proteome</keyword>
<dbReference type="Gene3D" id="3.40.80.10">
    <property type="entry name" value="Peptidoglycan recognition protein-like"/>
    <property type="match status" value="1"/>
</dbReference>
<evidence type="ECO:0000256" key="5">
    <source>
        <dbReference type="ARBA" id="ARBA00022969"/>
    </source>
</evidence>
<evidence type="ECO:0000256" key="2">
    <source>
        <dbReference type="ARBA" id="ARBA00007553"/>
    </source>
</evidence>
<dbReference type="PANTHER" id="PTHR30417:SF11">
    <property type="entry name" value="N-ACETYLMURAMOYL-L-ALANINE AMIDASE XLYA"/>
    <property type="match status" value="1"/>
</dbReference>
<comment type="catalytic activity">
    <reaction evidence="1">
        <text>Hydrolyzes the link between N-acetylmuramoyl residues and L-amino acid residues in certain cell-wall glycopeptides.</text>
        <dbReference type="EC" id="3.5.1.28"/>
    </reaction>
</comment>
<evidence type="ECO:0000313" key="10">
    <source>
        <dbReference type="Proteomes" id="UP000655830"/>
    </source>
</evidence>
<protein>
    <recommendedName>
        <fullName evidence="3">N-acetylmuramoyl-L-alanine amidase</fullName>
        <ecNumber evidence="3">3.5.1.28</ecNumber>
    </recommendedName>
</protein>
<dbReference type="CDD" id="cd06583">
    <property type="entry name" value="PGRP"/>
    <property type="match status" value="1"/>
</dbReference>
<dbReference type="InterPro" id="IPR051206">
    <property type="entry name" value="NAMLAA_amidase_2"/>
</dbReference>
<feature type="domain" description="N-acetylmuramoyl-L-alanine amidase" evidence="8">
    <location>
        <begin position="6"/>
        <end position="159"/>
    </location>
</feature>
<dbReference type="EMBL" id="JACRSY010000097">
    <property type="protein sequence ID" value="MBC8581767.1"/>
    <property type="molecule type" value="Genomic_DNA"/>
</dbReference>
<dbReference type="GO" id="GO:0071555">
    <property type="term" value="P:cell wall organization"/>
    <property type="evidence" value="ECO:0007669"/>
    <property type="project" value="UniProtKB-KW"/>
</dbReference>
<organism evidence="9 10">
    <name type="scientific">Zhenhengia yiwuensis</name>
    <dbReference type="NCBI Taxonomy" id="2763666"/>
    <lineage>
        <taxon>Bacteria</taxon>
        <taxon>Bacillati</taxon>
        <taxon>Bacillota</taxon>
        <taxon>Clostridia</taxon>
        <taxon>Lachnospirales</taxon>
        <taxon>Lachnospiraceae</taxon>
        <taxon>Zhenhengia</taxon>
    </lineage>
</organism>
<comment type="similarity">
    <text evidence="2">Belongs to the N-acetylmuramoyl-L-alanine amidase 2 family.</text>
</comment>
<dbReference type="SMART" id="SM00644">
    <property type="entry name" value="Ami_2"/>
    <property type="match status" value="1"/>
</dbReference>
<dbReference type="GO" id="GO:0008745">
    <property type="term" value="F:N-acetylmuramoyl-L-alanine amidase activity"/>
    <property type="evidence" value="ECO:0007669"/>
    <property type="project" value="UniProtKB-EC"/>
</dbReference>
<evidence type="ECO:0000256" key="1">
    <source>
        <dbReference type="ARBA" id="ARBA00001561"/>
    </source>
</evidence>
<evidence type="ECO:0000313" key="9">
    <source>
        <dbReference type="EMBL" id="MBC8581767.1"/>
    </source>
</evidence>
<comment type="caution">
    <text evidence="9">The sequence shown here is derived from an EMBL/GenBank/DDBJ whole genome shotgun (WGS) entry which is preliminary data.</text>
</comment>
<proteinExistence type="inferred from homology"/>
<dbReference type="PANTHER" id="PTHR30417">
    <property type="entry name" value="N-ACETYLMURAMOYL-L-ALANINE AMIDASE AMID"/>
    <property type="match status" value="1"/>
</dbReference>
<keyword evidence="4" id="KW-0378">Hydrolase</keyword>
<evidence type="ECO:0000256" key="4">
    <source>
        <dbReference type="ARBA" id="ARBA00022801"/>
    </source>
</evidence>
<dbReference type="Pfam" id="PF01510">
    <property type="entry name" value="Amidase_2"/>
    <property type="match status" value="1"/>
</dbReference>
<dbReference type="InterPro" id="IPR036505">
    <property type="entry name" value="Amidase/PGRP_sf"/>
</dbReference>
<evidence type="ECO:0000256" key="6">
    <source>
        <dbReference type="ARBA" id="ARBA00023287"/>
    </source>
</evidence>
<dbReference type="GO" id="GO:0009254">
    <property type="term" value="P:peptidoglycan turnover"/>
    <property type="evidence" value="ECO:0007669"/>
    <property type="project" value="TreeGrafter"/>
</dbReference>
<keyword evidence="7" id="KW-0961">Cell wall biogenesis/degradation</keyword>
<accession>A0A926IFK1</accession>
<dbReference type="GO" id="GO:0030420">
    <property type="term" value="P:establishment of competence for transformation"/>
    <property type="evidence" value="ECO:0007669"/>
    <property type="project" value="UniProtKB-KW"/>
</dbReference>
<dbReference type="SUPFAM" id="SSF55846">
    <property type="entry name" value="N-acetylmuramoyl-L-alanine amidase-like"/>
    <property type="match status" value="1"/>
</dbReference>
<evidence type="ECO:0000259" key="8">
    <source>
        <dbReference type="SMART" id="SM00644"/>
    </source>
</evidence>
<sequence>MVQLIKKLIKYNHSGINKPVYIVIHETGNTDIGADAERHYKYFNGGDRGGSAHYVVDDKQAIQLVEHSVQSWHNGKKYVSNPAVPQCNNSNSIGIEICVNQDGDYSKAVANALDLTKKLMKELNISADRVIRHYDSCGKQCPAKMLKEPKLWSDFKKAIQGIQMDSEYERAIQNLVLEGIIGSPAAWTSINLKNVPALISKIGIRLFDVSGYDAAVAKMVEAKIINSPGIWQDKKYTEQNVRDLIVKVSGYLG</sequence>
<dbReference type="AlphaFoldDB" id="A0A926IFK1"/>
<reference evidence="9" key="1">
    <citation type="submission" date="2020-08" db="EMBL/GenBank/DDBJ databases">
        <title>Genome public.</title>
        <authorList>
            <person name="Liu C."/>
            <person name="Sun Q."/>
        </authorList>
    </citation>
    <scope>NUCLEOTIDE SEQUENCE</scope>
    <source>
        <strain evidence="9">NSJ-12</strain>
    </source>
</reference>
<dbReference type="GO" id="GO:0030435">
    <property type="term" value="P:sporulation resulting in formation of a cellular spore"/>
    <property type="evidence" value="ECO:0007669"/>
    <property type="project" value="UniProtKB-KW"/>
</dbReference>
<keyword evidence="6" id="KW-0178">Competence</keyword>
<keyword evidence="5" id="KW-0749">Sporulation</keyword>
<dbReference type="Proteomes" id="UP000655830">
    <property type="component" value="Unassembled WGS sequence"/>
</dbReference>
<name>A0A926IFK1_9FIRM</name>
<evidence type="ECO:0000256" key="7">
    <source>
        <dbReference type="ARBA" id="ARBA00023316"/>
    </source>
</evidence>
<dbReference type="GO" id="GO:0009253">
    <property type="term" value="P:peptidoglycan catabolic process"/>
    <property type="evidence" value="ECO:0007669"/>
    <property type="project" value="InterPro"/>
</dbReference>
<dbReference type="EC" id="3.5.1.28" evidence="3"/>
<dbReference type="RefSeq" id="WP_249334836.1">
    <property type="nucleotide sequence ID" value="NZ_JACRSY010000097.1"/>
</dbReference>
<evidence type="ECO:0000256" key="3">
    <source>
        <dbReference type="ARBA" id="ARBA00011901"/>
    </source>
</evidence>
<dbReference type="InterPro" id="IPR002502">
    <property type="entry name" value="Amidase_domain"/>
</dbReference>
<gene>
    <name evidence="9" type="ORF">H8718_20065</name>
</gene>